<dbReference type="EMBL" id="AWTR02000023">
    <property type="protein sequence ID" value="ETZ07615.1"/>
    <property type="molecule type" value="Genomic_DNA"/>
</dbReference>
<dbReference type="eggNOG" id="COG0176">
    <property type="taxonomic scope" value="Bacteria"/>
</dbReference>
<dbReference type="Gene3D" id="3.20.20.70">
    <property type="entry name" value="Aldolase class I"/>
    <property type="match status" value="1"/>
</dbReference>
<dbReference type="InterPro" id="IPR001585">
    <property type="entry name" value="TAL/FSA"/>
</dbReference>
<accession>W6TI02</accession>
<dbReference type="InterPro" id="IPR013785">
    <property type="entry name" value="Aldolase_TIM"/>
</dbReference>
<organism evidence="3 4">
    <name type="scientific">Holospora obtusa F1</name>
    <dbReference type="NCBI Taxonomy" id="1399147"/>
    <lineage>
        <taxon>Bacteria</taxon>
        <taxon>Pseudomonadati</taxon>
        <taxon>Pseudomonadota</taxon>
        <taxon>Alphaproteobacteria</taxon>
        <taxon>Holosporales</taxon>
        <taxon>Holosporaceae</taxon>
        <taxon>Holospora</taxon>
    </lineage>
</organism>
<evidence type="ECO:0000313" key="3">
    <source>
        <dbReference type="EMBL" id="ETZ07615.1"/>
    </source>
</evidence>
<dbReference type="PANTHER" id="PTHR10683:SF40">
    <property type="entry name" value="FRUCTOSE-6-PHOSPHATE ALDOLASE 1-RELATED"/>
    <property type="match status" value="1"/>
</dbReference>
<proteinExistence type="predicted"/>
<dbReference type="InterPro" id="IPR033919">
    <property type="entry name" value="TSA/FSA_arc/bac"/>
</dbReference>
<sequence>MGIIKGVTTNPSLVAKKIKKLSQHSDNFFEDLVKRICEVVPGFPVSVEVTAESSDEMVRQGICFAEWSSQVVVKIPLTSQGLEACFRLTQQGIPVNITLCFSLNQAFLASQAGATYISVFLGRLEDDGKDAFQVIQETYQMLQHTQSSSKLLAASVRTASQVHKSIVSGVHIATVPFSVLEEMIFHHLTEKGVNQFKEDSQIFVCPISALEASIL</sequence>
<comment type="caution">
    <text evidence="3">The sequence shown here is derived from an EMBL/GenBank/DDBJ whole genome shotgun (WGS) entry which is preliminary data.</text>
</comment>
<gene>
    <name evidence="3" type="ORF">P618_200177</name>
</gene>
<dbReference type="GO" id="GO:0005975">
    <property type="term" value="P:carbohydrate metabolic process"/>
    <property type="evidence" value="ECO:0007669"/>
    <property type="project" value="InterPro"/>
</dbReference>
<keyword evidence="2" id="KW-0704">Schiff base</keyword>
<dbReference type="Proteomes" id="UP000019112">
    <property type="component" value="Unassembled WGS sequence"/>
</dbReference>
<dbReference type="PROSITE" id="PS01054">
    <property type="entry name" value="TRANSALDOLASE_1"/>
    <property type="match status" value="1"/>
</dbReference>
<evidence type="ECO:0000256" key="1">
    <source>
        <dbReference type="ARBA" id="ARBA00004496"/>
    </source>
</evidence>
<reference evidence="3 4" key="1">
    <citation type="journal article" date="2014" name="FEMS Microbiol. Lett.">
        <title>Draft genome sequences of three Holospora species (Holospora obtusa, Holospora undulata, and Holospora elegans), endonuclear symbiotic bacteria of the ciliate Paramecium caudatum.</title>
        <authorList>
            <person name="Dohra H."/>
            <person name="Tanaka K."/>
            <person name="Suzuki T."/>
            <person name="Fujishima M."/>
            <person name="Suzuki H."/>
        </authorList>
    </citation>
    <scope>NUCLEOTIDE SEQUENCE [LARGE SCALE GENOMIC DNA]</scope>
    <source>
        <strain evidence="3 4">F1</strain>
    </source>
</reference>
<dbReference type="CDD" id="cd00956">
    <property type="entry name" value="Transaldolase_FSA"/>
    <property type="match status" value="1"/>
</dbReference>
<dbReference type="GO" id="GO:0016832">
    <property type="term" value="F:aldehyde-lyase activity"/>
    <property type="evidence" value="ECO:0007669"/>
    <property type="project" value="InterPro"/>
</dbReference>
<dbReference type="InterPro" id="IPR018225">
    <property type="entry name" value="Transaldolase_AS"/>
</dbReference>
<protein>
    <submittedName>
        <fullName evidence="3">Transaldolase</fullName>
    </submittedName>
</protein>
<dbReference type="GO" id="GO:0005737">
    <property type="term" value="C:cytoplasm"/>
    <property type="evidence" value="ECO:0007669"/>
    <property type="project" value="UniProtKB-SubCell"/>
</dbReference>
<evidence type="ECO:0000313" key="4">
    <source>
        <dbReference type="Proteomes" id="UP000019112"/>
    </source>
</evidence>
<evidence type="ECO:0000256" key="2">
    <source>
        <dbReference type="ARBA" id="ARBA00023270"/>
    </source>
</evidence>
<keyword evidence="4" id="KW-1185">Reference proteome</keyword>
<dbReference type="Pfam" id="PF00923">
    <property type="entry name" value="TAL_FSA"/>
    <property type="match status" value="1"/>
</dbReference>
<dbReference type="AlphaFoldDB" id="W6TI02"/>
<comment type="subcellular location">
    <subcellularLocation>
        <location evidence="1">Cytoplasm</location>
    </subcellularLocation>
</comment>
<dbReference type="PANTHER" id="PTHR10683">
    <property type="entry name" value="TRANSALDOLASE"/>
    <property type="match status" value="1"/>
</dbReference>
<name>W6TI02_HOLOB</name>
<dbReference type="STRING" id="1399147.P618_200177"/>
<dbReference type="SUPFAM" id="SSF51569">
    <property type="entry name" value="Aldolase"/>
    <property type="match status" value="1"/>
</dbReference>